<sequence length="155" mass="17663">MTWSDGIYYGEAGKAWILKKDNQGREDTSVGNWGVEAPWAHLAWHQYVLSVVHLRFSSTYGEAIKYRPDVTHEVVVYALDPKRPLTPDTIITPGELPFLTPPNYAYQMTIENDKAAEERVRLLVENIADGVLNPDTDALRSWDALFPDAYNLRKQ</sequence>
<evidence type="ECO:0000313" key="1">
    <source>
        <dbReference type="EMBL" id="KKL07117.1"/>
    </source>
</evidence>
<comment type="caution">
    <text evidence="1">The sequence shown here is derived from an EMBL/GenBank/DDBJ whole genome shotgun (WGS) entry which is preliminary data.</text>
</comment>
<reference evidence="1" key="1">
    <citation type="journal article" date="2015" name="Nature">
        <title>Complex archaea that bridge the gap between prokaryotes and eukaryotes.</title>
        <authorList>
            <person name="Spang A."/>
            <person name="Saw J.H."/>
            <person name="Jorgensen S.L."/>
            <person name="Zaremba-Niedzwiedzka K."/>
            <person name="Martijn J."/>
            <person name="Lind A.E."/>
            <person name="van Eijk R."/>
            <person name="Schleper C."/>
            <person name="Guy L."/>
            <person name="Ettema T.J."/>
        </authorList>
    </citation>
    <scope>NUCLEOTIDE SEQUENCE</scope>
</reference>
<proteinExistence type="predicted"/>
<name>A0A0F9B002_9ZZZZ</name>
<organism evidence="1">
    <name type="scientific">marine sediment metagenome</name>
    <dbReference type="NCBI Taxonomy" id="412755"/>
    <lineage>
        <taxon>unclassified sequences</taxon>
        <taxon>metagenomes</taxon>
        <taxon>ecological metagenomes</taxon>
    </lineage>
</organism>
<dbReference type="EMBL" id="LAZR01043422">
    <property type="protein sequence ID" value="KKL07117.1"/>
    <property type="molecule type" value="Genomic_DNA"/>
</dbReference>
<protein>
    <submittedName>
        <fullName evidence="1">Uncharacterized protein</fullName>
    </submittedName>
</protein>
<gene>
    <name evidence="1" type="ORF">LCGC14_2589220</name>
</gene>
<dbReference type="AlphaFoldDB" id="A0A0F9B002"/>
<accession>A0A0F9B002</accession>